<dbReference type="Proteomes" id="UP000765509">
    <property type="component" value="Unassembled WGS sequence"/>
</dbReference>
<accession>A0A9Q3JPQ7</accession>
<evidence type="ECO:0000313" key="3">
    <source>
        <dbReference type="Proteomes" id="UP000765509"/>
    </source>
</evidence>
<proteinExistence type="predicted"/>
<feature type="region of interest" description="Disordered" evidence="1">
    <location>
        <begin position="39"/>
        <end position="70"/>
    </location>
</feature>
<name>A0A9Q3JPQ7_9BASI</name>
<evidence type="ECO:0000256" key="1">
    <source>
        <dbReference type="SAM" id="MobiDB-lite"/>
    </source>
</evidence>
<reference evidence="2" key="1">
    <citation type="submission" date="2021-03" db="EMBL/GenBank/DDBJ databases">
        <title>Draft genome sequence of rust myrtle Austropuccinia psidii MF-1, a brazilian biotype.</title>
        <authorList>
            <person name="Quecine M.C."/>
            <person name="Pachon D.M.R."/>
            <person name="Bonatelli M.L."/>
            <person name="Correr F.H."/>
            <person name="Franceschini L.M."/>
            <person name="Leite T.F."/>
            <person name="Margarido G.R.A."/>
            <person name="Almeida C.A."/>
            <person name="Ferrarezi J.A."/>
            <person name="Labate C.A."/>
        </authorList>
    </citation>
    <scope>NUCLEOTIDE SEQUENCE</scope>
    <source>
        <strain evidence="2">MF-1</strain>
    </source>
</reference>
<sequence>MDDGPPLRSRKYHIICTSPIASTMNLSGLKIDLGNATSRTSSTWSIPNISVTPVPPNPTNTQLHVPEGPGSTPYVRFVYETLDNSSKIKSTMTVLSRNI</sequence>
<keyword evidence="3" id="KW-1185">Reference proteome</keyword>
<organism evidence="2 3">
    <name type="scientific">Austropuccinia psidii MF-1</name>
    <dbReference type="NCBI Taxonomy" id="1389203"/>
    <lineage>
        <taxon>Eukaryota</taxon>
        <taxon>Fungi</taxon>
        <taxon>Dikarya</taxon>
        <taxon>Basidiomycota</taxon>
        <taxon>Pucciniomycotina</taxon>
        <taxon>Pucciniomycetes</taxon>
        <taxon>Pucciniales</taxon>
        <taxon>Sphaerophragmiaceae</taxon>
        <taxon>Austropuccinia</taxon>
    </lineage>
</organism>
<gene>
    <name evidence="2" type="ORF">O181_105786</name>
</gene>
<comment type="caution">
    <text evidence="2">The sequence shown here is derived from an EMBL/GenBank/DDBJ whole genome shotgun (WGS) entry which is preliminary data.</text>
</comment>
<dbReference type="AlphaFoldDB" id="A0A9Q3JPQ7"/>
<dbReference type="EMBL" id="AVOT02078511">
    <property type="protein sequence ID" value="MBW0566071.1"/>
    <property type="molecule type" value="Genomic_DNA"/>
</dbReference>
<evidence type="ECO:0000313" key="2">
    <source>
        <dbReference type="EMBL" id="MBW0566071.1"/>
    </source>
</evidence>
<protein>
    <submittedName>
        <fullName evidence="2">Uncharacterized protein</fullName>
    </submittedName>
</protein>